<proteinExistence type="predicted"/>
<gene>
    <name evidence="6" type="ORF">B1A_16900</name>
</gene>
<evidence type="ECO:0000259" key="4">
    <source>
        <dbReference type="Pfam" id="PF00773"/>
    </source>
</evidence>
<dbReference type="GO" id="GO:0004527">
    <property type="term" value="F:exonuclease activity"/>
    <property type="evidence" value="ECO:0007669"/>
    <property type="project" value="UniProtKB-KW"/>
</dbReference>
<comment type="caution">
    <text evidence="6">The sequence shown here is derived from an EMBL/GenBank/DDBJ whole genome shotgun (WGS) entry which is preliminary data.</text>
</comment>
<evidence type="ECO:0000259" key="5">
    <source>
        <dbReference type="Pfam" id="PF17876"/>
    </source>
</evidence>
<dbReference type="GO" id="GO:0003723">
    <property type="term" value="F:RNA binding"/>
    <property type="evidence" value="ECO:0007669"/>
    <property type="project" value="InterPro"/>
</dbReference>
<organism evidence="6">
    <name type="scientific">mine drainage metagenome</name>
    <dbReference type="NCBI Taxonomy" id="410659"/>
    <lineage>
        <taxon>unclassified sequences</taxon>
        <taxon>metagenomes</taxon>
        <taxon>ecological metagenomes</taxon>
    </lineage>
</organism>
<name>T0Z256_9ZZZZ</name>
<dbReference type="SUPFAM" id="SSF50249">
    <property type="entry name" value="Nucleic acid-binding proteins"/>
    <property type="match status" value="1"/>
</dbReference>
<dbReference type="InterPro" id="IPR040476">
    <property type="entry name" value="CSD2"/>
</dbReference>
<feature type="domain" description="RNase II/RNase R cold shock" evidence="5">
    <location>
        <begin position="43"/>
        <end position="117"/>
    </location>
</feature>
<evidence type="ECO:0000313" key="6">
    <source>
        <dbReference type="EMBL" id="EQD39338.1"/>
    </source>
</evidence>
<dbReference type="GO" id="GO:0005829">
    <property type="term" value="C:cytosol"/>
    <property type="evidence" value="ECO:0007669"/>
    <property type="project" value="TreeGrafter"/>
</dbReference>
<accession>T0Z256</accession>
<evidence type="ECO:0000256" key="3">
    <source>
        <dbReference type="ARBA" id="ARBA00022839"/>
    </source>
</evidence>
<feature type="non-terminal residue" evidence="6">
    <location>
        <position position="197"/>
    </location>
</feature>
<dbReference type="Pfam" id="PF00773">
    <property type="entry name" value="RNB"/>
    <property type="match status" value="1"/>
</dbReference>
<feature type="domain" description="RNB" evidence="4">
    <location>
        <begin position="139"/>
        <end position="196"/>
    </location>
</feature>
<dbReference type="PANTHER" id="PTHR23355">
    <property type="entry name" value="RIBONUCLEASE"/>
    <property type="match status" value="1"/>
</dbReference>
<dbReference type="PANTHER" id="PTHR23355:SF9">
    <property type="entry name" value="DIS3-LIKE EXONUCLEASE 2"/>
    <property type="match status" value="1"/>
</dbReference>
<dbReference type="GO" id="GO:0006402">
    <property type="term" value="P:mRNA catabolic process"/>
    <property type="evidence" value="ECO:0007669"/>
    <property type="project" value="TreeGrafter"/>
</dbReference>
<evidence type="ECO:0000256" key="1">
    <source>
        <dbReference type="ARBA" id="ARBA00022722"/>
    </source>
</evidence>
<evidence type="ECO:0000256" key="2">
    <source>
        <dbReference type="ARBA" id="ARBA00022801"/>
    </source>
</evidence>
<dbReference type="GO" id="GO:0004540">
    <property type="term" value="F:RNA nuclease activity"/>
    <property type="evidence" value="ECO:0007669"/>
    <property type="project" value="InterPro"/>
</dbReference>
<sequence>TVQAVRTGIDRRGRQEGVILSVVERARTSVVGTVHKLGATTIVRPRDAKLKADYILDSTDPMVQYSEGDLVVLEITSYSDSVHPPRGRILAQLGQAGDPKIDTEIVMASFGLTDVFPGDVQEEAERVAREIPIAPGPNREDFRSWDIVTIDGDNARDFDDALSLVRQKDGTFEVGIHIADVATYVQEGTALDKEAFR</sequence>
<reference evidence="6" key="1">
    <citation type="submission" date="2013-08" db="EMBL/GenBank/DDBJ databases">
        <authorList>
            <person name="Mendez C."/>
            <person name="Richter M."/>
            <person name="Ferrer M."/>
            <person name="Sanchez J."/>
        </authorList>
    </citation>
    <scope>NUCLEOTIDE SEQUENCE</scope>
</reference>
<dbReference type="InterPro" id="IPR012340">
    <property type="entry name" value="NA-bd_OB-fold"/>
</dbReference>
<feature type="non-terminal residue" evidence="6">
    <location>
        <position position="1"/>
    </location>
</feature>
<protein>
    <submittedName>
        <fullName evidence="6">Ribonuclease R</fullName>
    </submittedName>
</protein>
<reference evidence="6" key="2">
    <citation type="journal article" date="2014" name="ISME J.">
        <title>Microbial stratification in low pH oxic and suboxic macroscopic growths along an acid mine drainage.</title>
        <authorList>
            <person name="Mendez-Garcia C."/>
            <person name="Mesa V."/>
            <person name="Sprenger R.R."/>
            <person name="Richter M."/>
            <person name="Diez M.S."/>
            <person name="Solano J."/>
            <person name="Bargiela R."/>
            <person name="Golyshina O.V."/>
            <person name="Manteca A."/>
            <person name="Ramos J.L."/>
            <person name="Gallego J.R."/>
            <person name="Llorente I."/>
            <person name="Martins Dos Santos V.A."/>
            <person name="Jensen O.N."/>
            <person name="Pelaez A.I."/>
            <person name="Sanchez J."/>
            <person name="Ferrer M."/>
        </authorList>
    </citation>
    <scope>NUCLEOTIDE SEQUENCE</scope>
</reference>
<keyword evidence="2" id="KW-0378">Hydrolase</keyword>
<dbReference type="Pfam" id="PF17876">
    <property type="entry name" value="CSD2"/>
    <property type="match status" value="1"/>
</dbReference>
<dbReference type="EMBL" id="AUZX01012425">
    <property type="protein sequence ID" value="EQD39338.1"/>
    <property type="molecule type" value="Genomic_DNA"/>
</dbReference>
<dbReference type="InterPro" id="IPR050180">
    <property type="entry name" value="RNR_Ribonuclease"/>
</dbReference>
<keyword evidence="3" id="KW-0269">Exonuclease</keyword>
<keyword evidence="1" id="KW-0540">Nuclease</keyword>
<dbReference type="AlphaFoldDB" id="T0Z256"/>
<dbReference type="InterPro" id="IPR001900">
    <property type="entry name" value="RNase_II/R"/>
</dbReference>